<evidence type="ECO:0000256" key="1">
    <source>
        <dbReference type="ARBA" id="ARBA00001954"/>
    </source>
</evidence>
<dbReference type="GO" id="GO:0005634">
    <property type="term" value="C:nucleus"/>
    <property type="evidence" value="ECO:0007669"/>
    <property type="project" value="UniProtKB-SubCell"/>
</dbReference>
<name>A0A7M7JNZ2_VARDE</name>
<keyword evidence="9" id="KW-0156">Chromatin regulator</keyword>
<dbReference type="SMART" id="SM00558">
    <property type="entry name" value="JmjC"/>
    <property type="match status" value="1"/>
</dbReference>
<dbReference type="Pfam" id="PF01388">
    <property type="entry name" value="ARID"/>
    <property type="match status" value="1"/>
</dbReference>
<dbReference type="SMART" id="SM00501">
    <property type="entry name" value="BRIGHT"/>
    <property type="match status" value="1"/>
</dbReference>
<dbReference type="SMART" id="SM01014">
    <property type="entry name" value="ARID"/>
    <property type="match status" value="1"/>
</dbReference>
<dbReference type="InterPro" id="IPR003349">
    <property type="entry name" value="JmjN"/>
</dbReference>
<dbReference type="KEGG" id="vde:111247849"/>
<dbReference type="InterPro" id="IPR011011">
    <property type="entry name" value="Znf_FYVE_PHD"/>
</dbReference>
<dbReference type="InterPro" id="IPR004198">
    <property type="entry name" value="Znf_C5HC2"/>
</dbReference>
<dbReference type="PROSITE" id="PS51184">
    <property type="entry name" value="JMJC"/>
    <property type="match status" value="1"/>
</dbReference>
<dbReference type="PROSITE" id="PS51183">
    <property type="entry name" value="JMJN"/>
    <property type="match status" value="1"/>
</dbReference>
<feature type="compositionally biased region" description="Polar residues" evidence="16">
    <location>
        <begin position="1563"/>
        <end position="1573"/>
    </location>
</feature>
<dbReference type="SMART" id="SM00545">
    <property type="entry name" value="JmjN"/>
    <property type="match status" value="1"/>
</dbReference>
<feature type="region of interest" description="Disordered" evidence="16">
    <location>
        <begin position="1553"/>
        <end position="1573"/>
    </location>
</feature>
<dbReference type="EnsemblMetazoa" id="XM_022799311">
    <property type="protein sequence ID" value="XP_022655046"/>
    <property type="gene ID" value="LOC111247849"/>
</dbReference>
<comment type="cofactor">
    <cofactor evidence="1">
        <name>Fe(2+)</name>
        <dbReference type="ChEBI" id="CHEBI:29033"/>
    </cofactor>
</comment>
<evidence type="ECO:0000256" key="15">
    <source>
        <dbReference type="PROSITE-ProRule" id="PRU00146"/>
    </source>
</evidence>
<dbReference type="GO" id="GO:0006355">
    <property type="term" value="P:regulation of DNA-templated transcription"/>
    <property type="evidence" value="ECO:0007669"/>
    <property type="project" value="TreeGrafter"/>
</dbReference>
<keyword evidence="13" id="KW-0539">Nucleus</keyword>
<keyword evidence="7 15" id="KW-0863">Zinc-finger</keyword>
<dbReference type="InterPro" id="IPR013637">
    <property type="entry name" value="Lys_sp_deMease-like_dom"/>
</dbReference>
<evidence type="ECO:0000259" key="20">
    <source>
        <dbReference type="PROSITE" id="PS51184"/>
    </source>
</evidence>
<evidence type="ECO:0000256" key="8">
    <source>
        <dbReference type="ARBA" id="ARBA00022833"/>
    </source>
</evidence>
<dbReference type="InterPro" id="IPR003347">
    <property type="entry name" value="JmjC_dom"/>
</dbReference>
<evidence type="ECO:0000256" key="7">
    <source>
        <dbReference type="ARBA" id="ARBA00022771"/>
    </source>
</evidence>
<dbReference type="InterPro" id="IPR001606">
    <property type="entry name" value="ARID_dom"/>
</dbReference>
<keyword evidence="10" id="KW-0223">Dioxygenase</keyword>
<sequence>MKPESTIIPSLIKRVHRCSRAREAVFVRRAVGPRAHGTTSCKGNTIMADDTEFVPPPQCHVFEPTAEDFKDPLAYIAKIRHVAETSGICKVIPPKDWQPPFVVDVDNFRFTPRVQRLSELEASSRLKLNFLDKIAKFWHLRGNTLKIPMVERKSLDLFKLHRIVQSEGGFHKVGRERKWFQVVQRLGLPPVKSLSTVLRNHYERILLPYDIFKQTGGYVAPEAKPTVKIEEVDRDYVPHEIVQRQNIPPPSTTGQRRSKRHCDASQNEEGASTTTAVAGGEVSDNKELKRLAFYGAGPKLPGYSPPKKKTKDEPIGDEAVAHIMCKACEKGDDEDRLLLCDKCDAPFHTFCLRPPLNDIPKGEWRCPGCVASEVLKPKEAFGFEQARQEYTLQEFGEKADRFKRDYFHMPIHKISTEVVEKEFWKVLSEIHADVTVEYGADLHSAEVGSGFPTENTPGLMPEDREYVTCPWNLNNLANLSASVLRHIDSDISGMKVPWVYVGMCFSTFCWHNEDHWSYSINYLHWGEPKTWYGVPGDAAEKFESAMAAKAPELFEAQPDLLHQLVTIMNPTVMQASGVPIFRVDQKPGEFIITFPRAYHAGFNQGYNFAEAVNFCPADWLPIGRACVRHYALLNRFCVFSHDELVCKMASDPDKIDIGLAAATFHDMLNMVEGECQLRNEVSDWGVTKSERLIFEIIPDDERQCATCKTTCFLSAITCQCREEKSHRGDKENKDEKLVSNMVCLNHAKNLCHSCKPSQHILKYRYALDELPTMLENLRRKVEAFDEWVRKIKELLVKNRNPKPSLEDLKALLNEANEHNYPSVDVGAALKKAVRQAETYAQFAQQLLATKVRTRRQDVNNQPVGRLTKEELAKFYQEMQTMQCTIKETSIIRGLMDNVENFCTQAEGFLKMDDFDESIPLEKLKELTVRGESLDVELPQLTQLRHKMERVGWLRRVNRLLAARRNSEDAVEVSLQDIRGLLREGVNLAPHRNVESRAGQLQQLLVDCERRDDWAAEALKAKPKPCIADVEPRLQEALKIPVTLPSVLLLEEAFFKAKDWVEQMQELTSRQRHPYLEQLEALMNKAKHIQLGLEPSWGNLERIIDGARAWRERAAKTFMKKNTPAGLQLLDILSPRDDPLNSRGVRINKKDEISVAEAFEAAAAKELDYYRRLRRHNQLRRQRRHPNNGNFSNSGDDLSILEEKHCICHRPFTRNMLQCVLCNDFFHLTCVPPSCIAQAIGAPGDRSPTGGNGANGEGSSSAGESSGKSQVRSTYSGTTNLTPPKFLCVWCQRGRRPRLETILHLLVQLENLPVRVVEGEALQWLTERAMLWQNKARQALQGREVIGAVQKLHQIAMMIQQGELEHLESTYGFAAKRNSSGAQEGWYYSRPLVHLPGDILAKLEDLMMEGDLLEVSLEETMSLWRVISSTRSNLPPLSASGFDSAEDSPRKRGRKPGSASEDGRRRRAQAPAGAVSLSVQEYEDSSSGGGDEEDDDDEDKCSADQCERPEGEAVNWVQCDGGCDKWFHMRCVGLPDDHQMDDDFICSVCSGQDEPSAAGGKLQAGSSRSALDSR</sequence>
<feature type="region of interest" description="Disordered" evidence="16">
    <location>
        <begin position="1245"/>
        <end position="1276"/>
    </location>
</feature>
<dbReference type="FunFam" id="1.10.150.60:FF:000016">
    <property type="entry name" value="Putative Lysine-specific demethylase 5B"/>
    <property type="match status" value="1"/>
</dbReference>
<evidence type="ECO:0000259" key="19">
    <source>
        <dbReference type="PROSITE" id="PS51183"/>
    </source>
</evidence>
<evidence type="ECO:0000256" key="11">
    <source>
        <dbReference type="ARBA" id="ARBA00023002"/>
    </source>
</evidence>
<dbReference type="PROSITE" id="PS51011">
    <property type="entry name" value="ARID"/>
    <property type="match status" value="1"/>
</dbReference>
<feature type="domain" description="PHD-type" evidence="17">
    <location>
        <begin position="322"/>
        <end position="372"/>
    </location>
</feature>
<evidence type="ECO:0000256" key="4">
    <source>
        <dbReference type="ARBA" id="ARBA00012902"/>
    </source>
</evidence>
<dbReference type="GO" id="GO:0008270">
    <property type="term" value="F:zinc ion binding"/>
    <property type="evidence" value="ECO:0007669"/>
    <property type="project" value="UniProtKB-KW"/>
</dbReference>
<feature type="domain" description="JmjC" evidence="20">
    <location>
        <begin position="465"/>
        <end position="631"/>
    </location>
</feature>
<dbReference type="Gene3D" id="1.10.150.60">
    <property type="entry name" value="ARID DNA-binding domain"/>
    <property type="match status" value="1"/>
</dbReference>
<evidence type="ECO:0000313" key="21">
    <source>
        <dbReference type="EnsemblMetazoa" id="XP_022655046"/>
    </source>
</evidence>
<feature type="compositionally biased region" description="Acidic residues" evidence="16">
    <location>
        <begin position="1489"/>
        <end position="1498"/>
    </location>
</feature>
<dbReference type="InterPro" id="IPR048615">
    <property type="entry name" value="KDM5_C-hel"/>
</dbReference>
<dbReference type="PROSITE" id="PS50016">
    <property type="entry name" value="ZF_PHD_2"/>
    <property type="match status" value="2"/>
</dbReference>
<protein>
    <recommendedName>
        <fullName evidence="4">[histone H3]-trimethyl-L-lysine(4) demethylase</fullName>
        <ecNumber evidence="4">1.14.11.67</ecNumber>
    </recommendedName>
</protein>
<evidence type="ECO:0000256" key="13">
    <source>
        <dbReference type="ARBA" id="ARBA00023242"/>
    </source>
</evidence>
<dbReference type="Pfam" id="PF02375">
    <property type="entry name" value="JmjN"/>
    <property type="match status" value="1"/>
</dbReference>
<evidence type="ECO:0000256" key="2">
    <source>
        <dbReference type="ARBA" id="ARBA00004123"/>
    </source>
</evidence>
<dbReference type="InParanoid" id="A0A7M7JNZ2"/>
<organism evidence="21 22">
    <name type="scientific">Varroa destructor</name>
    <name type="common">Honeybee mite</name>
    <dbReference type="NCBI Taxonomy" id="109461"/>
    <lineage>
        <taxon>Eukaryota</taxon>
        <taxon>Metazoa</taxon>
        <taxon>Ecdysozoa</taxon>
        <taxon>Arthropoda</taxon>
        <taxon>Chelicerata</taxon>
        <taxon>Arachnida</taxon>
        <taxon>Acari</taxon>
        <taxon>Parasitiformes</taxon>
        <taxon>Mesostigmata</taxon>
        <taxon>Gamasina</taxon>
        <taxon>Dermanyssoidea</taxon>
        <taxon>Varroidae</taxon>
        <taxon>Varroa</taxon>
    </lineage>
</organism>
<comment type="similarity">
    <text evidence="3">Belongs to the JARID1 histone demethylase family.</text>
</comment>
<keyword evidence="12" id="KW-0408">Iron</keyword>
<dbReference type="Pfam" id="PF00628">
    <property type="entry name" value="PHD"/>
    <property type="match status" value="2"/>
</dbReference>
<dbReference type="Proteomes" id="UP000594260">
    <property type="component" value="Unplaced"/>
</dbReference>
<dbReference type="InterPro" id="IPR013083">
    <property type="entry name" value="Znf_RING/FYVE/PHD"/>
</dbReference>
<evidence type="ECO:0000256" key="16">
    <source>
        <dbReference type="SAM" id="MobiDB-lite"/>
    </source>
</evidence>
<keyword evidence="8" id="KW-0862">Zinc</keyword>
<evidence type="ECO:0000256" key="6">
    <source>
        <dbReference type="ARBA" id="ARBA00022737"/>
    </source>
</evidence>
<dbReference type="GeneID" id="111247849"/>
<dbReference type="GO" id="GO:0000785">
    <property type="term" value="C:chromatin"/>
    <property type="evidence" value="ECO:0007669"/>
    <property type="project" value="TreeGrafter"/>
</dbReference>
<dbReference type="GO" id="GO:0003677">
    <property type="term" value="F:DNA binding"/>
    <property type="evidence" value="ECO:0007669"/>
    <property type="project" value="InterPro"/>
</dbReference>
<reference evidence="21" key="1">
    <citation type="submission" date="2021-01" db="UniProtKB">
        <authorList>
            <consortium name="EnsemblMetazoa"/>
        </authorList>
    </citation>
    <scope>IDENTIFICATION</scope>
</reference>
<keyword evidence="11" id="KW-0560">Oxidoreductase</keyword>
<dbReference type="GO" id="GO:0034647">
    <property type="term" value="F:histone H3K4me/H3K4me2/H3K4me3 demethylase activity"/>
    <property type="evidence" value="ECO:0007669"/>
    <property type="project" value="UniProtKB-EC"/>
</dbReference>
<feature type="compositionally biased region" description="Low complexity" evidence="16">
    <location>
        <begin position="1256"/>
        <end position="1266"/>
    </location>
</feature>
<evidence type="ECO:0000256" key="3">
    <source>
        <dbReference type="ARBA" id="ARBA00006801"/>
    </source>
</evidence>
<dbReference type="Pfam" id="PF08429">
    <property type="entry name" value="PLU-1"/>
    <property type="match status" value="1"/>
</dbReference>
<dbReference type="EC" id="1.14.11.67" evidence="4"/>
<feature type="compositionally biased region" description="Polar residues" evidence="16">
    <location>
        <begin position="1267"/>
        <end position="1276"/>
    </location>
</feature>
<evidence type="ECO:0000256" key="5">
    <source>
        <dbReference type="ARBA" id="ARBA00022723"/>
    </source>
</evidence>
<dbReference type="Pfam" id="PF02373">
    <property type="entry name" value="JmjC"/>
    <property type="match status" value="1"/>
</dbReference>
<keyword evidence="22" id="KW-1185">Reference proteome</keyword>
<dbReference type="OMA" id="GFDQVCK"/>
<evidence type="ECO:0000256" key="12">
    <source>
        <dbReference type="ARBA" id="ARBA00023004"/>
    </source>
</evidence>
<dbReference type="CDD" id="cd15610">
    <property type="entry name" value="PHD3_KDM5A_like"/>
    <property type="match status" value="1"/>
</dbReference>
<dbReference type="Pfam" id="PF21323">
    <property type="entry name" value="KDM5_C-hel"/>
    <property type="match status" value="1"/>
</dbReference>
<keyword evidence="6" id="KW-0677">Repeat</keyword>
<dbReference type="InterPro" id="IPR036431">
    <property type="entry name" value="ARID_dom_sf"/>
</dbReference>
<dbReference type="SUPFAM" id="SSF57903">
    <property type="entry name" value="FYVE/PHD zinc finger"/>
    <property type="match status" value="3"/>
</dbReference>
<dbReference type="PROSITE" id="PS01359">
    <property type="entry name" value="ZF_PHD_1"/>
    <property type="match status" value="1"/>
</dbReference>
<dbReference type="PANTHER" id="PTHR10694:SF33">
    <property type="entry name" value="LYSINE-SPECIFIC DEMETHYLASE 5"/>
    <property type="match status" value="1"/>
</dbReference>
<evidence type="ECO:0000256" key="9">
    <source>
        <dbReference type="ARBA" id="ARBA00022853"/>
    </source>
</evidence>
<dbReference type="Gene3D" id="3.30.40.10">
    <property type="entry name" value="Zinc/RING finger domain, C3HC4 (zinc finger)"/>
    <property type="match status" value="3"/>
</dbReference>
<dbReference type="InterPro" id="IPR001965">
    <property type="entry name" value="Znf_PHD"/>
</dbReference>
<feature type="region of interest" description="Disordered" evidence="16">
    <location>
        <begin position="241"/>
        <end position="281"/>
    </location>
</feature>
<dbReference type="SMART" id="SM00249">
    <property type="entry name" value="PHD"/>
    <property type="match status" value="3"/>
</dbReference>
<comment type="catalytic activity">
    <reaction evidence="14">
        <text>N(6),N(6),N(6)-trimethyl-L-lysyl(4)-[histone H3] + 3 2-oxoglutarate + 3 O2 = L-lysyl(4)-[histone H3] + 3 formaldehyde + 3 succinate + 3 CO2</text>
        <dbReference type="Rhea" id="RHEA:60208"/>
        <dbReference type="Rhea" id="RHEA-COMP:15537"/>
        <dbReference type="Rhea" id="RHEA-COMP:15547"/>
        <dbReference type="ChEBI" id="CHEBI:15379"/>
        <dbReference type="ChEBI" id="CHEBI:16526"/>
        <dbReference type="ChEBI" id="CHEBI:16810"/>
        <dbReference type="ChEBI" id="CHEBI:16842"/>
        <dbReference type="ChEBI" id="CHEBI:29969"/>
        <dbReference type="ChEBI" id="CHEBI:30031"/>
        <dbReference type="ChEBI" id="CHEBI:61961"/>
        <dbReference type="EC" id="1.14.11.67"/>
    </reaction>
</comment>
<proteinExistence type="inferred from homology"/>
<dbReference type="InterPro" id="IPR019787">
    <property type="entry name" value="Znf_PHD-finger"/>
</dbReference>
<keyword evidence="5" id="KW-0479">Metal-binding</keyword>
<dbReference type="SUPFAM" id="SSF46774">
    <property type="entry name" value="ARID-like"/>
    <property type="match status" value="1"/>
</dbReference>
<feature type="domain" description="PHD-type" evidence="17">
    <location>
        <begin position="1497"/>
        <end position="1551"/>
    </location>
</feature>
<dbReference type="SUPFAM" id="SSF51197">
    <property type="entry name" value="Clavaminate synthase-like"/>
    <property type="match status" value="1"/>
</dbReference>
<evidence type="ECO:0000256" key="10">
    <source>
        <dbReference type="ARBA" id="ARBA00022964"/>
    </source>
</evidence>
<dbReference type="Gene3D" id="2.60.120.650">
    <property type="entry name" value="Cupin"/>
    <property type="match status" value="1"/>
</dbReference>
<evidence type="ECO:0000313" key="22">
    <source>
        <dbReference type="Proteomes" id="UP000594260"/>
    </source>
</evidence>
<dbReference type="FunCoup" id="A0A7M7JNZ2">
    <property type="interactions" value="1806"/>
</dbReference>
<dbReference type="OrthoDB" id="1678912at2759"/>
<dbReference type="PANTHER" id="PTHR10694">
    <property type="entry name" value="LYSINE-SPECIFIC DEMETHYLASE"/>
    <property type="match status" value="1"/>
</dbReference>
<dbReference type="RefSeq" id="XP_022655046.1">
    <property type="nucleotide sequence ID" value="XM_022799311.1"/>
</dbReference>
<feature type="domain" description="JmjN" evidence="19">
    <location>
        <begin position="59"/>
        <end position="100"/>
    </location>
</feature>
<dbReference type="Pfam" id="PF02928">
    <property type="entry name" value="zf-C5HC2"/>
    <property type="match status" value="1"/>
</dbReference>
<evidence type="ECO:0000259" key="18">
    <source>
        <dbReference type="PROSITE" id="PS51011"/>
    </source>
</evidence>
<evidence type="ECO:0000256" key="14">
    <source>
        <dbReference type="ARBA" id="ARBA00048734"/>
    </source>
</evidence>
<feature type="region of interest" description="Disordered" evidence="16">
    <location>
        <begin position="1434"/>
        <end position="1506"/>
    </location>
</feature>
<accession>A0A7M7JNZ2</accession>
<dbReference type="InterPro" id="IPR019786">
    <property type="entry name" value="Zinc_finger_PHD-type_CS"/>
</dbReference>
<evidence type="ECO:0000259" key="17">
    <source>
        <dbReference type="PROSITE" id="PS50016"/>
    </source>
</evidence>
<feature type="domain" description="ARID" evidence="18">
    <location>
        <begin position="124"/>
        <end position="214"/>
    </location>
</feature>
<dbReference type="CTD" id="33837"/>
<feature type="compositionally biased region" description="Polar residues" evidence="16">
    <location>
        <begin position="264"/>
        <end position="276"/>
    </location>
</feature>
<dbReference type="CDD" id="cd15515">
    <property type="entry name" value="PHD1_KDM5A_like"/>
    <property type="match status" value="1"/>
</dbReference>
<comment type="subcellular location">
    <subcellularLocation>
        <location evidence="2">Nucleus</location>
    </subcellularLocation>
</comment>